<organism evidence="2 3">
    <name type="scientific">Jaapia argillacea MUCL 33604</name>
    <dbReference type="NCBI Taxonomy" id="933084"/>
    <lineage>
        <taxon>Eukaryota</taxon>
        <taxon>Fungi</taxon>
        <taxon>Dikarya</taxon>
        <taxon>Basidiomycota</taxon>
        <taxon>Agaricomycotina</taxon>
        <taxon>Agaricomycetes</taxon>
        <taxon>Agaricomycetidae</taxon>
        <taxon>Jaapiales</taxon>
        <taxon>Jaapiaceae</taxon>
        <taxon>Jaapia</taxon>
    </lineage>
</organism>
<dbReference type="AlphaFoldDB" id="A0A067PDQ3"/>
<dbReference type="HOGENOM" id="CLU_479021_0_0_1"/>
<name>A0A067PDQ3_9AGAM</name>
<dbReference type="EMBL" id="KL197744">
    <property type="protein sequence ID" value="KDQ51930.1"/>
    <property type="molecule type" value="Genomic_DNA"/>
</dbReference>
<gene>
    <name evidence="2" type="ORF">JAAARDRAFT_198803</name>
</gene>
<feature type="region of interest" description="Disordered" evidence="1">
    <location>
        <begin position="397"/>
        <end position="425"/>
    </location>
</feature>
<keyword evidence="3" id="KW-1185">Reference proteome</keyword>
<proteinExistence type="predicted"/>
<evidence type="ECO:0000256" key="1">
    <source>
        <dbReference type="SAM" id="MobiDB-lite"/>
    </source>
</evidence>
<evidence type="ECO:0000313" key="2">
    <source>
        <dbReference type="EMBL" id="KDQ51930.1"/>
    </source>
</evidence>
<dbReference type="OrthoDB" id="2980832at2759"/>
<feature type="region of interest" description="Disordered" evidence="1">
    <location>
        <begin position="1"/>
        <end position="27"/>
    </location>
</feature>
<accession>A0A067PDQ3</accession>
<protein>
    <submittedName>
        <fullName evidence="2">Uncharacterized protein</fullName>
    </submittedName>
</protein>
<dbReference type="STRING" id="933084.A0A067PDQ3"/>
<evidence type="ECO:0000313" key="3">
    <source>
        <dbReference type="Proteomes" id="UP000027265"/>
    </source>
</evidence>
<feature type="compositionally biased region" description="Pro residues" evidence="1">
    <location>
        <begin position="362"/>
        <end position="373"/>
    </location>
</feature>
<sequence length="569" mass="60681">MPARAKTVPPQGSDAEQPSKPKCSAPSKVIGTKHAFLLARNDEWLGTRNKTGTVKIEVDLPFEKDLDVNKPDPDLSLLDTPQELTDAECCRFKEHRKRISQWFCNHNNKLLKNDTNEVILDLINRALGAKSVDAPRKRQAAQIFLREYQTEVYAIFTGCWEEELANAKAASKKPPKKVTILMKVTRELLNEQSQLFCAEIDQMVLDDYLACVAKWESKGKGSYARQGDSPEAYDSALFRSGDYMQPMIRYAGTNTGMNIIMMLYHGKTRGLLGQTWQQLDPTGFDAAATSAARWGRACFLDEECQARVLPVEDGVNTSPSSSNTLLPSVQQPVDVVSVTNGSLSDVAPLQALSHPSTLTPSPRAPTPGSPNPIPMLVAGQSVLSPALSSSTTLSSNFSTYSSSTGSPTTSFSASSSTVSSSTNSPTTLTASFVATSDIGTDFGVDVDFDGTLDDLFELADDFEDGLGDGLGASMGDHNDPSAIIIDDTQAASMVLQSTSSGMASSPPVIVSPAGSPLASATPLTASSAKLPVAEPDLMTMMSAVDGFGFGSLLSLPVVPKPTTAFETPV</sequence>
<dbReference type="InParanoid" id="A0A067PDQ3"/>
<dbReference type="Proteomes" id="UP000027265">
    <property type="component" value="Unassembled WGS sequence"/>
</dbReference>
<feature type="region of interest" description="Disordered" evidence="1">
    <location>
        <begin position="352"/>
        <end position="376"/>
    </location>
</feature>
<reference evidence="3" key="1">
    <citation type="journal article" date="2014" name="Proc. Natl. Acad. Sci. U.S.A.">
        <title>Extensive sampling of basidiomycete genomes demonstrates inadequacy of the white-rot/brown-rot paradigm for wood decay fungi.</title>
        <authorList>
            <person name="Riley R."/>
            <person name="Salamov A.A."/>
            <person name="Brown D.W."/>
            <person name="Nagy L.G."/>
            <person name="Floudas D."/>
            <person name="Held B.W."/>
            <person name="Levasseur A."/>
            <person name="Lombard V."/>
            <person name="Morin E."/>
            <person name="Otillar R."/>
            <person name="Lindquist E.A."/>
            <person name="Sun H."/>
            <person name="LaButti K.M."/>
            <person name="Schmutz J."/>
            <person name="Jabbour D."/>
            <person name="Luo H."/>
            <person name="Baker S.E."/>
            <person name="Pisabarro A.G."/>
            <person name="Walton J.D."/>
            <person name="Blanchette R.A."/>
            <person name="Henrissat B."/>
            <person name="Martin F."/>
            <person name="Cullen D."/>
            <person name="Hibbett D.S."/>
            <person name="Grigoriev I.V."/>
        </authorList>
    </citation>
    <scope>NUCLEOTIDE SEQUENCE [LARGE SCALE GENOMIC DNA]</scope>
    <source>
        <strain evidence="3">MUCL 33604</strain>
    </source>
</reference>